<evidence type="ECO:0000256" key="9">
    <source>
        <dbReference type="SAM" id="Phobius"/>
    </source>
</evidence>
<keyword evidence="7 9" id="KW-0472">Membrane</keyword>
<name>A0A158CRA5_9BURK</name>
<feature type="transmembrane region" description="Helical" evidence="9">
    <location>
        <begin position="73"/>
        <end position="94"/>
    </location>
</feature>
<gene>
    <name evidence="12" type="ORF">AWB78_04266</name>
</gene>
<feature type="transmembrane region" description="Helical" evidence="9">
    <location>
        <begin position="609"/>
        <end position="629"/>
    </location>
</feature>
<sequence>MTSRVHPEQGFAHDIGAPKDRYATSKVVRVGSALETAIKWITEVPAALLLVAEVVLLLTNVTCRYVLHDPLIWGDELASILFIWLSMLGAVVALRRGEHMRLTMFVARMSPQSRAFAETLGNFIVMTFVLLLVRPATEWAMDEWIISTPALDLPNTVSAAAIPVAAGLMLVLAITRLLERSSLRDCVKALALVGGVAVALYLARQALAPLTAASLILFFAVGVVTIICLGVPIMVAFGVCTFAYLATVTGAPLSIVVSTMNQGMSSLILLAVPLFILLGALMEAMGLAEAMIRFLASLIGHKRGGLAYVLIGAMYLVSGISGSKVADMAALAPGLFPEMKKRGANEGDLVAMLSSSAAMSETIPPSLVLITIGSVTGVSIAALFTGGFMPAVVGAVALAAVVWFKSRGEILQGVQRASRAQIGRAFLVSLPALALPFVIRAAVVEGIATATEVATIGVAYTCAAGLLLYRRFDWSRLYPILVESASLSGAILIIIGCAAAMGWALTQSGFSAQLASLMMAAPGGALGFLAISAITFVVLGSFLEGIPAIVLFGPLLFPIARAMGISDVHYAMVVVFAMGLGLFAPPLGLGFYAACAVSKVDPSTAMRRVWPYLGALAVALIVIVLVPWVSTGFLQAK</sequence>
<dbReference type="Pfam" id="PF06808">
    <property type="entry name" value="DctM"/>
    <property type="match status" value="1"/>
</dbReference>
<dbReference type="GO" id="GO:0005886">
    <property type="term" value="C:plasma membrane"/>
    <property type="evidence" value="ECO:0007669"/>
    <property type="project" value="UniProtKB-SubCell"/>
</dbReference>
<evidence type="ECO:0000313" key="13">
    <source>
        <dbReference type="Proteomes" id="UP000071859"/>
    </source>
</evidence>
<accession>A0A158CRA5</accession>
<dbReference type="Proteomes" id="UP000071859">
    <property type="component" value="Unassembled WGS sequence"/>
</dbReference>
<evidence type="ECO:0000256" key="6">
    <source>
        <dbReference type="ARBA" id="ARBA00022989"/>
    </source>
</evidence>
<protein>
    <submittedName>
        <fullName evidence="12">TrapT dctQ-M fusion permease, dicarboxylate transport</fullName>
    </submittedName>
</protein>
<feature type="transmembrane region" description="Helical" evidence="9">
    <location>
        <begin position="517"/>
        <end position="539"/>
    </location>
</feature>
<evidence type="ECO:0000256" key="1">
    <source>
        <dbReference type="ARBA" id="ARBA00004429"/>
    </source>
</evidence>
<keyword evidence="13" id="KW-1185">Reference proteome</keyword>
<keyword evidence="3" id="KW-1003">Cell membrane</keyword>
<organism evidence="12 13">
    <name type="scientific">Caballeronia calidae</name>
    <dbReference type="NCBI Taxonomy" id="1777139"/>
    <lineage>
        <taxon>Bacteria</taxon>
        <taxon>Pseudomonadati</taxon>
        <taxon>Pseudomonadota</taxon>
        <taxon>Betaproteobacteria</taxon>
        <taxon>Burkholderiales</taxon>
        <taxon>Burkholderiaceae</taxon>
        <taxon>Caballeronia</taxon>
    </lineage>
</organism>
<dbReference type="OrthoDB" id="8713284at2"/>
<feature type="transmembrane region" description="Helical" evidence="9">
    <location>
        <begin position="546"/>
        <end position="564"/>
    </location>
</feature>
<proteinExistence type="predicted"/>
<dbReference type="InterPro" id="IPR004681">
    <property type="entry name" value="TRAP_DctM"/>
</dbReference>
<feature type="transmembrane region" description="Helical" evidence="9">
    <location>
        <begin position="186"/>
        <end position="203"/>
    </location>
</feature>
<feature type="domain" description="Tripartite ATP-independent periplasmic transporters DctQ component" evidence="10">
    <location>
        <begin position="54"/>
        <end position="180"/>
    </location>
</feature>
<feature type="transmembrane region" description="Helical" evidence="9">
    <location>
        <begin position="115"/>
        <end position="133"/>
    </location>
</feature>
<feature type="transmembrane region" description="Helical" evidence="9">
    <location>
        <begin position="153"/>
        <end position="174"/>
    </location>
</feature>
<dbReference type="InterPro" id="IPR010656">
    <property type="entry name" value="DctM"/>
</dbReference>
<feature type="transmembrane region" description="Helical" evidence="9">
    <location>
        <begin position="570"/>
        <end position="597"/>
    </location>
</feature>
<dbReference type="EMBL" id="FCOX02000023">
    <property type="protein sequence ID" value="SAK84829.1"/>
    <property type="molecule type" value="Genomic_DNA"/>
</dbReference>
<comment type="function">
    <text evidence="8">Part of the tripartite ATP-independent periplasmic (TRAP) transport system.</text>
</comment>
<feature type="transmembrane region" description="Helical" evidence="9">
    <location>
        <begin position="306"/>
        <end position="326"/>
    </location>
</feature>
<comment type="caution">
    <text evidence="12">The sequence shown here is derived from an EMBL/GenBank/DDBJ whole genome shotgun (WGS) entry which is preliminary data.</text>
</comment>
<dbReference type="RefSeq" id="WP_062607716.1">
    <property type="nucleotide sequence ID" value="NZ_FCOX02000023.1"/>
</dbReference>
<feature type="transmembrane region" description="Helical" evidence="9">
    <location>
        <begin position="425"/>
        <end position="443"/>
    </location>
</feature>
<keyword evidence="4 8" id="KW-0997">Cell inner membrane</keyword>
<dbReference type="InterPro" id="IPR055348">
    <property type="entry name" value="DctQ"/>
</dbReference>
<comment type="subcellular location">
    <subcellularLocation>
        <location evidence="1 8">Cell inner membrane</location>
        <topology evidence="1 8">Multi-pass membrane protein</topology>
    </subcellularLocation>
</comment>
<evidence type="ECO:0000259" key="10">
    <source>
        <dbReference type="Pfam" id="PF04290"/>
    </source>
</evidence>
<evidence type="ECO:0000256" key="4">
    <source>
        <dbReference type="ARBA" id="ARBA00022519"/>
    </source>
</evidence>
<feature type="domain" description="TRAP C4-dicarboxylate transport system permease DctM subunit" evidence="11">
    <location>
        <begin position="222"/>
        <end position="629"/>
    </location>
</feature>
<dbReference type="AlphaFoldDB" id="A0A158CRA5"/>
<keyword evidence="2 8" id="KW-0813">Transport</keyword>
<evidence type="ECO:0000256" key="2">
    <source>
        <dbReference type="ARBA" id="ARBA00022448"/>
    </source>
</evidence>
<evidence type="ECO:0000313" key="12">
    <source>
        <dbReference type="EMBL" id="SAK84829.1"/>
    </source>
</evidence>
<feature type="transmembrane region" description="Helical" evidence="9">
    <location>
        <begin position="215"/>
        <end position="246"/>
    </location>
</feature>
<evidence type="ECO:0000256" key="7">
    <source>
        <dbReference type="ARBA" id="ARBA00023136"/>
    </source>
</evidence>
<dbReference type="PANTHER" id="PTHR33362:SF2">
    <property type="entry name" value="TRAP TRANSPORTER LARGE PERMEASE PROTEIN"/>
    <property type="match status" value="1"/>
</dbReference>
<evidence type="ECO:0000256" key="8">
    <source>
        <dbReference type="RuleBase" id="RU369079"/>
    </source>
</evidence>
<keyword evidence="5 9" id="KW-0812">Transmembrane</keyword>
<reference evidence="12" key="1">
    <citation type="submission" date="2016-01" db="EMBL/GenBank/DDBJ databases">
        <authorList>
            <person name="Peeters C."/>
        </authorList>
    </citation>
    <scope>NUCLEOTIDE SEQUENCE</scope>
    <source>
        <strain evidence="12">LMG 29321</strain>
    </source>
</reference>
<evidence type="ECO:0000256" key="5">
    <source>
        <dbReference type="ARBA" id="ARBA00022692"/>
    </source>
</evidence>
<feature type="transmembrane region" description="Helical" evidence="9">
    <location>
        <begin position="378"/>
        <end position="404"/>
    </location>
</feature>
<feature type="transmembrane region" description="Helical" evidence="9">
    <location>
        <begin position="481"/>
        <end position="505"/>
    </location>
</feature>
<dbReference type="Pfam" id="PF04290">
    <property type="entry name" value="DctQ"/>
    <property type="match status" value="1"/>
</dbReference>
<keyword evidence="6 9" id="KW-1133">Transmembrane helix</keyword>
<feature type="transmembrane region" description="Helical" evidence="9">
    <location>
        <begin position="449"/>
        <end position="469"/>
    </location>
</feature>
<dbReference type="PANTHER" id="PTHR33362">
    <property type="entry name" value="SIALIC ACID TRAP TRANSPORTER PERMEASE PROTEIN SIAT-RELATED"/>
    <property type="match status" value="1"/>
</dbReference>
<evidence type="ECO:0000259" key="11">
    <source>
        <dbReference type="Pfam" id="PF06808"/>
    </source>
</evidence>
<feature type="transmembrane region" description="Helical" evidence="9">
    <location>
        <begin position="267"/>
        <end position="286"/>
    </location>
</feature>
<evidence type="ECO:0000256" key="3">
    <source>
        <dbReference type="ARBA" id="ARBA00022475"/>
    </source>
</evidence>
<dbReference type="NCBIfam" id="TIGR00786">
    <property type="entry name" value="dctM"/>
    <property type="match status" value="1"/>
</dbReference>
<feature type="transmembrane region" description="Helical" evidence="9">
    <location>
        <begin position="46"/>
        <end position="67"/>
    </location>
</feature>
<dbReference type="GO" id="GO:0022857">
    <property type="term" value="F:transmembrane transporter activity"/>
    <property type="evidence" value="ECO:0007669"/>
    <property type="project" value="UniProtKB-UniRule"/>
</dbReference>